<dbReference type="Pfam" id="PF13358">
    <property type="entry name" value="DDE_3"/>
    <property type="match status" value="1"/>
</dbReference>
<proteinExistence type="predicted"/>
<evidence type="ECO:0000259" key="1">
    <source>
        <dbReference type="Pfam" id="PF13358"/>
    </source>
</evidence>
<dbReference type="Gene3D" id="3.30.420.10">
    <property type="entry name" value="Ribonuclease H-like superfamily/Ribonuclease H"/>
    <property type="match status" value="1"/>
</dbReference>
<gene>
    <name evidence="2" type="ORF">PR001_g6085</name>
    <name evidence="3" type="ORF">PR003_g8165</name>
</gene>
<dbReference type="Proteomes" id="UP000429607">
    <property type="component" value="Unassembled WGS sequence"/>
</dbReference>
<organism evidence="3 5">
    <name type="scientific">Phytophthora rubi</name>
    <dbReference type="NCBI Taxonomy" id="129364"/>
    <lineage>
        <taxon>Eukaryota</taxon>
        <taxon>Sar</taxon>
        <taxon>Stramenopiles</taxon>
        <taxon>Oomycota</taxon>
        <taxon>Peronosporomycetes</taxon>
        <taxon>Peronosporales</taxon>
        <taxon>Peronosporaceae</taxon>
        <taxon>Phytophthora</taxon>
    </lineage>
</organism>
<evidence type="ECO:0000313" key="5">
    <source>
        <dbReference type="Proteomes" id="UP000434957"/>
    </source>
</evidence>
<dbReference type="SUPFAM" id="SSF46689">
    <property type="entry name" value="Homeodomain-like"/>
    <property type="match status" value="1"/>
</dbReference>
<feature type="domain" description="Tc1-like transposase DDE" evidence="1">
    <location>
        <begin position="154"/>
        <end position="252"/>
    </location>
</feature>
<evidence type="ECO:0000313" key="2">
    <source>
        <dbReference type="EMBL" id="KAE9042696.1"/>
    </source>
</evidence>
<dbReference type="InterPro" id="IPR036397">
    <property type="entry name" value="RNaseH_sf"/>
</dbReference>
<name>A0A6A4FC00_9STRA</name>
<dbReference type="InterPro" id="IPR009057">
    <property type="entry name" value="Homeodomain-like_sf"/>
</dbReference>
<sequence length="334" mass="37317">MGRTYKGYSDDQCHRVLSAAKDGGNWPLVAEHNGVPYPTAWGWVNKARATNIWTPVVDRRGGARRVKIIPEHVEHMVLLLEDNCQLTLFDLVEELKVKFNVDVALQTVHNALNALCYTLKKIHAEPSDMNTDRVKALQRKYVSDIMQVQAQCKRIIYFDETNFNLFCTRSVGWSRRGSRAVVVHPGPRGDNLSIIACVSASGLEHVQYRWGTNNAEAIVRELLDGLMDQGVSLFDVVVVCDNASIHASVNEVTRLSDYVGVQSEVKAYLAAHRDDILRVPQHLTEAQHRANFILLAPKHSMATKVTPELCDSEADHTLSFDACALDMENMPVGS</sequence>
<dbReference type="InterPro" id="IPR038717">
    <property type="entry name" value="Tc1-like_DDE_dom"/>
</dbReference>
<evidence type="ECO:0000313" key="3">
    <source>
        <dbReference type="EMBL" id="KAE9345015.1"/>
    </source>
</evidence>
<dbReference type="GO" id="GO:0003676">
    <property type="term" value="F:nucleic acid binding"/>
    <property type="evidence" value="ECO:0007669"/>
    <property type="project" value="InterPro"/>
</dbReference>
<protein>
    <recommendedName>
        <fullName evidence="1">Tc1-like transposase DDE domain-containing protein</fullName>
    </recommendedName>
</protein>
<dbReference type="EMBL" id="QXFT01000400">
    <property type="protein sequence ID" value="KAE9345015.1"/>
    <property type="molecule type" value="Genomic_DNA"/>
</dbReference>
<comment type="caution">
    <text evidence="3">The sequence shown here is derived from an EMBL/GenBank/DDBJ whole genome shotgun (WGS) entry which is preliminary data.</text>
</comment>
<accession>A0A6A4FC00</accession>
<reference evidence="3 5" key="1">
    <citation type="submission" date="2018-08" db="EMBL/GenBank/DDBJ databases">
        <title>Genomic investigation of the strawberry pathogen Phytophthora fragariae indicates pathogenicity is determined by transcriptional variation in three key races.</title>
        <authorList>
            <person name="Adams T.M."/>
            <person name="Armitage A.D."/>
            <person name="Sobczyk M.K."/>
            <person name="Bates H.J."/>
            <person name="Dunwell J.M."/>
            <person name="Nellist C.F."/>
            <person name="Harrison R.J."/>
        </authorList>
    </citation>
    <scope>NUCLEOTIDE SEQUENCE [LARGE SCALE GENOMIC DNA]</scope>
    <source>
        <strain evidence="2 4">SCRP249</strain>
        <strain evidence="3 5">SCRP333</strain>
    </source>
</reference>
<evidence type="ECO:0000313" key="4">
    <source>
        <dbReference type="Proteomes" id="UP000429607"/>
    </source>
</evidence>
<dbReference type="EMBL" id="QXFV01000281">
    <property type="protein sequence ID" value="KAE9042696.1"/>
    <property type="molecule type" value="Genomic_DNA"/>
</dbReference>
<dbReference type="Proteomes" id="UP000434957">
    <property type="component" value="Unassembled WGS sequence"/>
</dbReference>
<dbReference type="AlphaFoldDB" id="A0A6A4FC00"/>
<keyword evidence="5" id="KW-1185">Reference proteome</keyword>